<comment type="caution">
    <text evidence="2">The sequence shown here is derived from an EMBL/GenBank/DDBJ whole genome shotgun (WGS) entry which is preliminary data.</text>
</comment>
<dbReference type="InterPro" id="IPR027417">
    <property type="entry name" value="P-loop_NTPase"/>
</dbReference>
<evidence type="ECO:0000313" key="2">
    <source>
        <dbReference type="EMBL" id="GAF84016.1"/>
    </source>
</evidence>
<accession>X0T9N7</accession>
<dbReference type="EMBL" id="BARS01006173">
    <property type="protein sequence ID" value="GAF84016.1"/>
    <property type="molecule type" value="Genomic_DNA"/>
</dbReference>
<name>X0T9N7_9ZZZZ</name>
<feature type="domain" description="Helicase HerA central" evidence="1">
    <location>
        <begin position="4"/>
        <end position="217"/>
    </location>
</feature>
<dbReference type="InterPro" id="IPR002789">
    <property type="entry name" value="HerA_central"/>
</dbReference>
<dbReference type="Gene3D" id="3.40.50.300">
    <property type="entry name" value="P-loop containing nucleotide triphosphate hydrolases"/>
    <property type="match status" value="2"/>
</dbReference>
<dbReference type="PANTHER" id="PTHR42957">
    <property type="entry name" value="HELICASE MJ1565-RELATED"/>
    <property type="match status" value="1"/>
</dbReference>
<proteinExistence type="predicted"/>
<organism evidence="2">
    <name type="scientific">marine sediment metagenome</name>
    <dbReference type="NCBI Taxonomy" id="412755"/>
    <lineage>
        <taxon>unclassified sequences</taxon>
        <taxon>metagenomes</taxon>
        <taxon>ecological metagenomes</taxon>
    </lineage>
</organism>
<dbReference type="PANTHER" id="PTHR42957:SF1">
    <property type="entry name" value="HELICASE MJ1565-RELATED"/>
    <property type="match status" value="1"/>
</dbReference>
<dbReference type="InterPro" id="IPR008571">
    <property type="entry name" value="HerA-like"/>
</dbReference>
<reference evidence="2" key="1">
    <citation type="journal article" date="2014" name="Front. Microbiol.">
        <title>High frequency of phylogenetically diverse reductive dehalogenase-homologous genes in deep subseafloor sedimentary metagenomes.</title>
        <authorList>
            <person name="Kawai M."/>
            <person name="Futagami T."/>
            <person name="Toyoda A."/>
            <person name="Takaki Y."/>
            <person name="Nishi S."/>
            <person name="Hori S."/>
            <person name="Arai W."/>
            <person name="Tsubouchi T."/>
            <person name="Morono Y."/>
            <person name="Uchiyama I."/>
            <person name="Ito T."/>
            <person name="Fujiyama A."/>
            <person name="Inagaki F."/>
            <person name="Takami H."/>
        </authorList>
    </citation>
    <scope>NUCLEOTIDE SEQUENCE</scope>
    <source>
        <strain evidence="2">Expedition CK06-06</strain>
    </source>
</reference>
<dbReference type="SUPFAM" id="SSF52540">
    <property type="entry name" value="P-loop containing nucleoside triphosphate hydrolases"/>
    <property type="match status" value="1"/>
</dbReference>
<evidence type="ECO:0000259" key="1">
    <source>
        <dbReference type="Pfam" id="PF01935"/>
    </source>
</evidence>
<dbReference type="Pfam" id="PF01935">
    <property type="entry name" value="DUF87"/>
    <property type="match status" value="1"/>
</dbReference>
<dbReference type="AlphaFoldDB" id="X0T9N7"/>
<gene>
    <name evidence="2" type="ORF">S01H1_12068</name>
</gene>
<feature type="non-terminal residue" evidence="2">
    <location>
        <position position="1"/>
    </location>
</feature>
<sequence length="413" mass="46511">HYIKMGQITSLSNPIYMDVTRSHVVFVCGKRGGGKSYTMGVIAEGMANLPTEISENLSIIMLDTMGIYWTMKYPNHKDEELLKEWGFEGKGLGVVIYTPGGFYDEYKKKGIPTDYPFYIKPSDLGPEDWWRTFGIASTDPLGVFIERTVLQLKKEKGDFGIPDIVDAVRANKKIDNVTRDAAENRFLATEEWGVFSKEGTPLHDLAKGGQVTILDVSCYATMPGGWKIKSLVIGLTAQKLFIDRMVARKDEEYASIYSSMHYIEEKKKGGKKMPLVWLVIDEAHEFMPVKGKTTATDALVTILREGRQPGISLILATQQPGKIHTDVMTQSDIILSHRITAKLDTDALGMLMQSYMRQGLDKELNNLPRIKGAAIILDDSNERMYPMRVRPRFTWHGGEAPTAIPEKRKVFEF</sequence>
<protein>
    <recommendedName>
        <fullName evidence="1">Helicase HerA central domain-containing protein</fullName>
    </recommendedName>
</protein>